<dbReference type="RefSeq" id="WP_310058627.1">
    <property type="nucleotide sequence ID" value="NZ_JAVDVY010000001.1"/>
</dbReference>
<accession>A0ABU1W849</accession>
<evidence type="ECO:0000313" key="3">
    <source>
        <dbReference type="EMBL" id="MDR7133629.1"/>
    </source>
</evidence>
<dbReference type="InterPro" id="IPR029021">
    <property type="entry name" value="Prot-tyrosine_phosphatase-like"/>
</dbReference>
<evidence type="ECO:0000256" key="1">
    <source>
        <dbReference type="SAM" id="SignalP"/>
    </source>
</evidence>
<dbReference type="SUPFAM" id="SSF52799">
    <property type="entry name" value="(Phosphotyrosine protein) phosphatases II"/>
    <property type="match status" value="1"/>
</dbReference>
<organism evidence="3 4">
    <name type="scientific">Lysobacter niastensis</name>
    <dbReference type="NCBI Taxonomy" id="380629"/>
    <lineage>
        <taxon>Bacteria</taxon>
        <taxon>Pseudomonadati</taxon>
        <taxon>Pseudomonadota</taxon>
        <taxon>Gammaproteobacteria</taxon>
        <taxon>Lysobacterales</taxon>
        <taxon>Lysobacteraceae</taxon>
        <taxon>Lysobacter</taxon>
    </lineage>
</organism>
<feature type="signal peptide" evidence="1">
    <location>
        <begin position="1"/>
        <end position="21"/>
    </location>
</feature>
<keyword evidence="1" id="KW-0732">Signal</keyword>
<feature type="domain" description="Beta-lactamase hydrolase-like protein phosphatase-like" evidence="2">
    <location>
        <begin position="52"/>
        <end position="141"/>
    </location>
</feature>
<dbReference type="Pfam" id="PF04273">
    <property type="entry name" value="BLH_phosphatase"/>
    <property type="match status" value="1"/>
</dbReference>
<gene>
    <name evidence="3" type="ORF">J2X06_000813</name>
</gene>
<dbReference type="Proteomes" id="UP001251524">
    <property type="component" value="Unassembled WGS sequence"/>
</dbReference>
<dbReference type="InterPro" id="IPR005939">
    <property type="entry name" value="BLH_phosphatase-like"/>
</dbReference>
<dbReference type="EMBL" id="JAVDVY010000001">
    <property type="protein sequence ID" value="MDR7133629.1"/>
    <property type="molecule type" value="Genomic_DNA"/>
</dbReference>
<name>A0ABU1W849_9GAMM</name>
<feature type="chain" id="PRO_5045803472" evidence="1">
    <location>
        <begin position="22"/>
        <end position="179"/>
    </location>
</feature>
<proteinExistence type="predicted"/>
<evidence type="ECO:0000313" key="4">
    <source>
        <dbReference type="Proteomes" id="UP001251524"/>
    </source>
</evidence>
<evidence type="ECO:0000259" key="2">
    <source>
        <dbReference type="Pfam" id="PF04273"/>
    </source>
</evidence>
<dbReference type="CDD" id="cd14503">
    <property type="entry name" value="PTP-bact"/>
    <property type="match status" value="1"/>
</dbReference>
<keyword evidence="4" id="KW-1185">Reference proteome</keyword>
<protein>
    <submittedName>
        <fullName evidence="3">Uncharacterized protein (TIGR01244 family)</fullName>
    </submittedName>
</protein>
<sequence>MRLWRAIAAIAVTCAMTSVLAAPPIATVSDTSMQTSVPNLREPNDRLLTGGQPDAAAWKHLAADGVTTVINLRPDDEMAGRDEAAEVVAAGLSYRQIPVAGAAGITTENATALWTALAQAPGKVLVHCASGNRVGALLALGAVEQGGMDSEQALQFGKAAGLTGAEPRVREILGLPPAD</sequence>
<dbReference type="Gene3D" id="3.90.190.10">
    <property type="entry name" value="Protein tyrosine phosphatase superfamily"/>
    <property type="match status" value="1"/>
</dbReference>
<reference evidence="3 4" key="1">
    <citation type="submission" date="2023-07" db="EMBL/GenBank/DDBJ databases">
        <title>Sorghum-associated microbial communities from plants grown in Nebraska, USA.</title>
        <authorList>
            <person name="Schachtman D."/>
        </authorList>
    </citation>
    <scope>NUCLEOTIDE SEQUENCE [LARGE SCALE GENOMIC DNA]</scope>
    <source>
        <strain evidence="3 4">BE198</strain>
    </source>
</reference>
<comment type="caution">
    <text evidence="3">The sequence shown here is derived from an EMBL/GenBank/DDBJ whole genome shotgun (WGS) entry which is preliminary data.</text>
</comment>